<organism evidence="1 2">
    <name type="scientific">Brachionus plicatilis</name>
    <name type="common">Marine rotifer</name>
    <name type="synonym">Brachionus muelleri</name>
    <dbReference type="NCBI Taxonomy" id="10195"/>
    <lineage>
        <taxon>Eukaryota</taxon>
        <taxon>Metazoa</taxon>
        <taxon>Spiralia</taxon>
        <taxon>Gnathifera</taxon>
        <taxon>Rotifera</taxon>
        <taxon>Eurotatoria</taxon>
        <taxon>Monogononta</taxon>
        <taxon>Pseudotrocha</taxon>
        <taxon>Ploima</taxon>
        <taxon>Brachionidae</taxon>
        <taxon>Brachionus</taxon>
    </lineage>
</organism>
<keyword evidence="2" id="KW-1185">Reference proteome</keyword>
<protein>
    <submittedName>
        <fullName evidence="1">Uncharacterized protein</fullName>
    </submittedName>
</protein>
<dbReference type="Proteomes" id="UP000276133">
    <property type="component" value="Unassembled WGS sequence"/>
</dbReference>
<proteinExistence type="predicted"/>
<dbReference type="EMBL" id="REGN01010477">
    <property type="protein sequence ID" value="RMZ98964.1"/>
    <property type="molecule type" value="Genomic_DNA"/>
</dbReference>
<sequence>MTSFIKGGSVPFHFWIEGLENLSVPLWLRRWSSPIESLIKKNFNNTKIIFYNSGYFLKKKSNKSFELKCHLTLKKPRISFWFKKIGLKKAFRVDLEKRHLYFLLLFNFELFENFRLLNP</sequence>
<name>A0A3M7PJR8_BRAPC</name>
<evidence type="ECO:0000313" key="1">
    <source>
        <dbReference type="EMBL" id="RMZ98964.1"/>
    </source>
</evidence>
<reference evidence="1 2" key="1">
    <citation type="journal article" date="2018" name="Sci. Rep.">
        <title>Genomic signatures of local adaptation to the degree of environmental predictability in rotifers.</title>
        <authorList>
            <person name="Franch-Gras L."/>
            <person name="Hahn C."/>
            <person name="Garcia-Roger E.M."/>
            <person name="Carmona M.J."/>
            <person name="Serra M."/>
            <person name="Gomez A."/>
        </authorList>
    </citation>
    <scope>NUCLEOTIDE SEQUENCE [LARGE SCALE GENOMIC DNA]</scope>
    <source>
        <strain evidence="1">HYR1</strain>
    </source>
</reference>
<evidence type="ECO:0000313" key="2">
    <source>
        <dbReference type="Proteomes" id="UP000276133"/>
    </source>
</evidence>
<gene>
    <name evidence="1" type="ORF">BpHYR1_045922</name>
</gene>
<comment type="caution">
    <text evidence="1">The sequence shown here is derived from an EMBL/GenBank/DDBJ whole genome shotgun (WGS) entry which is preliminary data.</text>
</comment>
<dbReference type="AlphaFoldDB" id="A0A3M7PJR8"/>
<accession>A0A3M7PJR8</accession>